<feature type="transmembrane region" description="Helical" evidence="1">
    <location>
        <begin position="69"/>
        <end position="87"/>
    </location>
</feature>
<keyword evidence="3" id="KW-1185">Reference proteome</keyword>
<feature type="transmembrane region" description="Helical" evidence="1">
    <location>
        <begin position="162"/>
        <end position="189"/>
    </location>
</feature>
<dbReference type="EMBL" id="JAASQJ010000002">
    <property type="protein sequence ID" value="NIJ53531.1"/>
    <property type="molecule type" value="Genomic_DNA"/>
</dbReference>
<evidence type="ECO:0000313" key="2">
    <source>
        <dbReference type="EMBL" id="NIJ53531.1"/>
    </source>
</evidence>
<feature type="transmembrane region" description="Helical" evidence="1">
    <location>
        <begin position="99"/>
        <end position="117"/>
    </location>
</feature>
<protein>
    <recommendedName>
        <fullName evidence="4">Lycopene cyclase domain-containing protein</fullName>
    </recommendedName>
</protein>
<feature type="transmembrane region" description="Helical" evidence="1">
    <location>
        <begin position="129"/>
        <end position="150"/>
    </location>
</feature>
<feature type="transmembrane region" description="Helical" evidence="1">
    <location>
        <begin position="201"/>
        <end position="224"/>
    </location>
</feature>
<keyword evidence="1" id="KW-0472">Membrane</keyword>
<reference evidence="2 3" key="1">
    <citation type="submission" date="2020-03" db="EMBL/GenBank/DDBJ databases">
        <title>Genomic Encyclopedia of Type Strains, Phase IV (KMG-IV): sequencing the most valuable type-strain genomes for metagenomic binning, comparative biology and taxonomic classification.</title>
        <authorList>
            <person name="Goeker M."/>
        </authorList>
    </citation>
    <scope>NUCLEOTIDE SEQUENCE [LARGE SCALE GENOMIC DNA]</scope>
    <source>
        <strain evidence="2 3">DSM 102865</strain>
    </source>
</reference>
<feature type="transmembrane region" description="Helical" evidence="1">
    <location>
        <begin position="12"/>
        <end position="31"/>
    </location>
</feature>
<sequence length="232" mass="27576">MIEIYISFCQKHTFICIAVFITFIPLIVSLFKKTYREASFSSLLIYLITKLVIDLTMFHFASIKQSTVVYYNISIPVYYALIGSMFYHKFETTRYKKWLIWSIGLFTLFSIWDMVYINPEFSNLHEQQLVFYSGTVLSLLMIFWILLYLYEIMLLLKIPNLLNFPFFWVCSGFLLYFSSLVCIAPVLHYAEKWNNPLDIGFVYYVPYIFEIVCAIFISVGLWNFSFESYAKQ</sequence>
<gene>
    <name evidence="2" type="ORF">FHS68_002701</name>
</gene>
<evidence type="ECO:0000313" key="3">
    <source>
        <dbReference type="Proteomes" id="UP001179181"/>
    </source>
</evidence>
<dbReference type="Proteomes" id="UP001179181">
    <property type="component" value="Unassembled WGS sequence"/>
</dbReference>
<keyword evidence="1" id="KW-1133">Transmembrane helix</keyword>
<evidence type="ECO:0000256" key="1">
    <source>
        <dbReference type="SAM" id="Phobius"/>
    </source>
</evidence>
<feature type="transmembrane region" description="Helical" evidence="1">
    <location>
        <begin position="43"/>
        <end position="63"/>
    </location>
</feature>
<organism evidence="2 3">
    <name type="scientific">Dyadobacter arcticus</name>
    <dbReference type="NCBI Taxonomy" id="1078754"/>
    <lineage>
        <taxon>Bacteria</taxon>
        <taxon>Pseudomonadati</taxon>
        <taxon>Bacteroidota</taxon>
        <taxon>Cytophagia</taxon>
        <taxon>Cytophagales</taxon>
        <taxon>Spirosomataceae</taxon>
        <taxon>Dyadobacter</taxon>
    </lineage>
</organism>
<keyword evidence="1" id="KW-0812">Transmembrane</keyword>
<accession>A0ABX0UKP6</accession>
<evidence type="ECO:0008006" key="4">
    <source>
        <dbReference type="Google" id="ProtNLM"/>
    </source>
</evidence>
<comment type="caution">
    <text evidence="2">The sequence shown here is derived from an EMBL/GenBank/DDBJ whole genome shotgun (WGS) entry which is preliminary data.</text>
</comment>
<proteinExistence type="predicted"/>
<name>A0ABX0UKP6_9BACT</name>